<dbReference type="InterPro" id="IPR002696">
    <property type="entry name" value="Membr_insert_effic_factor_YidD"/>
</dbReference>
<gene>
    <name evidence="2" type="primary">yidD</name>
    <name evidence="2" type="ORF">H6G06_15925</name>
</gene>
<dbReference type="NCBIfam" id="TIGR00278">
    <property type="entry name" value="membrane protein insertion efficiency factor YidD"/>
    <property type="match status" value="1"/>
</dbReference>
<proteinExistence type="predicted"/>
<reference evidence="3" key="1">
    <citation type="journal article" date="2020" name="ISME J.">
        <title>Comparative genomics reveals insights into cyanobacterial evolution and habitat adaptation.</title>
        <authorList>
            <person name="Chen M.Y."/>
            <person name="Teng W.K."/>
            <person name="Zhao L."/>
            <person name="Hu C.X."/>
            <person name="Zhou Y.K."/>
            <person name="Han B.P."/>
            <person name="Song L.R."/>
            <person name="Shu W.S."/>
        </authorList>
    </citation>
    <scope>NUCLEOTIDE SEQUENCE [LARGE SCALE GENOMIC DNA]</scope>
    <source>
        <strain evidence="3">FACHB-251</strain>
    </source>
</reference>
<dbReference type="SMART" id="SM01234">
    <property type="entry name" value="Haemolytic"/>
    <property type="match status" value="1"/>
</dbReference>
<evidence type="ECO:0000313" key="3">
    <source>
        <dbReference type="Proteomes" id="UP000662185"/>
    </source>
</evidence>
<evidence type="ECO:0000256" key="1">
    <source>
        <dbReference type="SAM" id="MobiDB-lite"/>
    </source>
</evidence>
<protein>
    <submittedName>
        <fullName evidence="2">Membrane protein insertion efficiency factor YidD</fullName>
    </submittedName>
</protein>
<dbReference type="AlphaFoldDB" id="A0A926WI89"/>
<comment type="caution">
    <text evidence="2">The sequence shown here is derived from an EMBL/GenBank/DDBJ whole genome shotgun (WGS) entry which is preliminary data.</text>
</comment>
<evidence type="ECO:0000313" key="2">
    <source>
        <dbReference type="EMBL" id="MBD2294927.1"/>
    </source>
</evidence>
<name>A0A926WI89_9NOST</name>
<organism evidence="2 3">
    <name type="scientific">Anabaena sphaerica FACHB-251</name>
    <dbReference type="NCBI Taxonomy" id="2692883"/>
    <lineage>
        <taxon>Bacteria</taxon>
        <taxon>Bacillati</taxon>
        <taxon>Cyanobacteriota</taxon>
        <taxon>Cyanophyceae</taxon>
        <taxon>Nostocales</taxon>
        <taxon>Nostocaceae</taxon>
        <taxon>Anabaena</taxon>
    </lineage>
</organism>
<dbReference type="Proteomes" id="UP000662185">
    <property type="component" value="Unassembled WGS sequence"/>
</dbReference>
<feature type="region of interest" description="Disordered" evidence="1">
    <location>
        <begin position="82"/>
        <end position="101"/>
    </location>
</feature>
<feature type="compositionally biased region" description="Acidic residues" evidence="1">
    <location>
        <begin position="83"/>
        <end position="94"/>
    </location>
</feature>
<dbReference type="EMBL" id="JACJQU010000009">
    <property type="protein sequence ID" value="MBD2294927.1"/>
    <property type="molecule type" value="Genomic_DNA"/>
</dbReference>
<keyword evidence="3" id="KW-1185">Reference proteome</keyword>
<sequence length="168" mass="18265">MQVSLLDSVARKVGVSAITGYQKHISPHKGFRCAHRVFYGGESCSQYIKRVIAEEGLKAAFVKSRVRFQSCKQANLILRSQAEELEPTETDEDEQTKQPQPITPKLSCQNSFDMVDLGINCADLSCNCPELLNITPDCGSLDCGATDCSSLDCSSLDCSALDCGGCSW</sequence>
<dbReference type="RefSeq" id="WP_190561798.1">
    <property type="nucleotide sequence ID" value="NZ_JACJQU010000009.1"/>
</dbReference>
<accession>A0A926WI89</accession>